<dbReference type="InterPro" id="IPR014016">
    <property type="entry name" value="UvrD-like_ATP-bd"/>
</dbReference>
<keyword evidence="5 13" id="KW-0347">Helicase</keyword>
<dbReference type="GO" id="GO:0005829">
    <property type="term" value="C:cytosol"/>
    <property type="evidence" value="ECO:0007669"/>
    <property type="project" value="TreeGrafter"/>
</dbReference>
<keyword evidence="19" id="KW-1185">Reference proteome</keyword>
<evidence type="ECO:0000256" key="9">
    <source>
        <dbReference type="ARBA" id="ARBA00023204"/>
    </source>
</evidence>
<sequence length="1306" mass="146035">MARQYTENQSKAIAHSGHNILVAASAGSGKTTVLIERLVRKILAGARVDQFLIVTFTSAAAAEMKERLEVALNEQIQVAEGDQRRFLLDQLALLPVANVSTIDSFALKLIDTYYYKIGLDPSYRLLADEAELTLLKNTVVDAVFAEFYDQQHPNHLAFLNLVNNFADPNHDGALKDKVLKLADFALARPDGNQWLEQLKAESSATNEGLRDRLDYRELIQPGIVELFQRALKDTNQAAHDLQGVAELDKSLTVLLKWQERLQGILAAFIDQQATYDDIRALIINDWPKSSQSKAGKIKEEPELGDLLDEMKAVQNTYFASKGEISTLKDGLFRLTEKQWQLVNQRGDALVTTLVQLTQAFLAAFTAQKRADNLLDFADAELLSLELLAKDDVRDLVQRQFEEILIDEYQDINRLQETFLKRLSNGHNMYMVGDVKQSIYGFRQADPSLFTGKYFDFAKEDNQDERIELAENFRSENNVTTVINQIFTQLMDEELGDIPYQDSAKLIAAASYPDQVPAVFELDLIEQPAANSSAAGASDGGSDSADDQAAKDAQELEKRESQYRFLVEKIQDLVKNGEVYDQKAGMMRPVKYSDIAILTRSKTGYIDMVRMGNQAGIPIQAAGAGDYYQVMEVYLTLDLLRVIDNPHQDIPLAAVLRSPIFDFKENDLAKVRLADQQHDFYTALQAYAKTDQRAEAVLSQLRHWRQFARQNDLVGLLLAIYQKTGWLDYVGGLPGGAQRQANLHALYEKAGAFQDNGQAGLYAFIRYIEEIQKNDKKVGEVAQEAADETVALMTIHGSKGLEFPIVILPELEKEFNTMDLKGDFLVQKDAGVGLDFVEPHAKVKLPTLPKYAVKEALKRQAWSEEMRLFYVALTRAKQQLFLLATVPSQEKDTTAQKRLFHDARGMEGQYLAKDLRLRSKSYLDWLLITLARLNLPELTDWLGDVDRPYLPSAQTPKNGKIQVKLLAEEEIPALKKSWSSKPAQAEEVTPSQAEAVVTPSASTATIADLSQKLSYQYPNQGGTRTAAYQSVSEIKSLFEDPDQSRLATLSLDDSGRARAAGDPELDEEVLSAEQVSPANHQVSRDDISDNTAEEPSQANQVLNPRAHVLTTNQLPMPAFDQDGQSKPAPTAVGTATHLILQLVDFTKLQTLADLQVLLTNLVDQGKVEAAVAALVDLDEILDFLQGEMAQQIAQHAATLHREATFAMLVPANQVYPDLADQEPILIHGIIDGYYLDESSKTITLFDYKTDYLPRTAGPRQKERLAKIRRQYTGQVRLYQQALQREYPDYMIQAPTLILLAGRQLLVI</sequence>
<feature type="domain" description="UvrD-like helicase ATP-binding" evidence="16">
    <location>
        <begin position="3"/>
        <end position="475"/>
    </location>
</feature>
<dbReference type="InterPro" id="IPR011604">
    <property type="entry name" value="PDDEXK-like_dom_sf"/>
</dbReference>
<keyword evidence="2 13" id="KW-0547">Nucleotide-binding</keyword>
<feature type="compositionally biased region" description="Low complexity" evidence="15">
    <location>
        <begin position="530"/>
        <end position="542"/>
    </location>
</feature>
<evidence type="ECO:0000256" key="5">
    <source>
        <dbReference type="ARBA" id="ARBA00022806"/>
    </source>
</evidence>
<dbReference type="Proteomes" id="UP000061227">
    <property type="component" value="Unassembled WGS sequence"/>
</dbReference>
<evidence type="ECO:0000256" key="12">
    <source>
        <dbReference type="ARBA" id="ARBA00048988"/>
    </source>
</evidence>
<evidence type="ECO:0000256" key="3">
    <source>
        <dbReference type="ARBA" id="ARBA00022763"/>
    </source>
</evidence>
<evidence type="ECO:0000313" key="19">
    <source>
        <dbReference type="Proteomes" id="UP000061227"/>
    </source>
</evidence>
<dbReference type="GO" id="GO:0003690">
    <property type="term" value="F:double-stranded DNA binding"/>
    <property type="evidence" value="ECO:0007669"/>
    <property type="project" value="UniProtKB-UniRule"/>
</dbReference>
<evidence type="ECO:0000256" key="8">
    <source>
        <dbReference type="ARBA" id="ARBA00023125"/>
    </source>
</evidence>
<keyword evidence="3 13" id="KW-0227">DNA damage</keyword>
<feature type="region of interest" description="Disordered" evidence="15">
    <location>
        <begin position="1045"/>
        <end position="1099"/>
    </location>
</feature>
<dbReference type="GO" id="GO:0005524">
    <property type="term" value="F:ATP binding"/>
    <property type="evidence" value="ECO:0007669"/>
    <property type="project" value="UniProtKB-UniRule"/>
</dbReference>
<evidence type="ECO:0000256" key="15">
    <source>
        <dbReference type="SAM" id="MobiDB-lite"/>
    </source>
</evidence>
<dbReference type="InterPro" id="IPR027417">
    <property type="entry name" value="P-loop_NTPase"/>
</dbReference>
<dbReference type="GO" id="GO:0016887">
    <property type="term" value="F:ATP hydrolysis activity"/>
    <property type="evidence" value="ECO:0007669"/>
    <property type="project" value="RHEA"/>
</dbReference>
<dbReference type="Gene3D" id="3.90.320.10">
    <property type="match status" value="1"/>
</dbReference>
<dbReference type="STRING" id="220714.SAMN05660469_0307"/>
<evidence type="ECO:0000256" key="13">
    <source>
        <dbReference type="HAMAP-Rule" id="MF_01451"/>
    </source>
</evidence>
<organism evidence="18 19">
    <name type="scientific">Fructobacillus pseudoficulneus</name>
    <dbReference type="NCBI Taxonomy" id="220714"/>
    <lineage>
        <taxon>Bacteria</taxon>
        <taxon>Bacillati</taxon>
        <taxon>Bacillota</taxon>
        <taxon>Bacilli</taxon>
        <taxon>Lactobacillales</taxon>
        <taxon>Lactobacillaceae</taxon>
        <taxon>Fructobacillus</taxon>
    </lineage>
</organism>
<keyword evidence="7 13" id="KW-0067">ATP-binding</keyword>
<dbReference type="NCBIfam" id="TIGR02785">
    <property type="entry name" value="addA_Gpos"/>
    <property type="match status" value="1"/>
</dbReference>
<dbReference type="Pfam" id="PF00580">
    <property type="entry name" value="UvrD-helicase"/>
    <property type="match status" value="1"/>
</dbReference>
<dbReference type="GO" id="GO:0033202">
    <property type="term" value="C:DNA helicase complex"/>
    <property type="evidence" value="ECO:0007669"/>
    <property type="project" value="TreeGrafter"/>
</dbReference>
<evidence type="ECO:0000259" key="16">
    <source>
        <dbReference type="PROSITE" id="PS51198"/>
    </source>
</evidence>
<dbReference type="OrthoDB" id="9810135at2"/>
<dbReference type="InterPro" id="IPR011335">
    <property type="entry name" value="Restrct_endonuc-II-like"/>
</dbReference>
<keyword evidence="4 13" id="KW-0378">Hydrolase</keyword>
<evidence type="ECO:0000256" key="11">
    <source>
        <dbReference type="ARBA" id="ARBA00034617"/>
    </source>
</evidence>
<dbReference type="SUPFAM" id="SSF52980">
    <property type="entry name" value="Restriction endonuclease-like"/>
    <property type="match status" value="1"/>
</dbReference>
<evidence type="ECO:0000259" key="17">
    <source>
        <dbReference type="PROSITE" id="PS51217"/>
    </source>
</evidence>
<evidence type="ECO:0000256" key="14">
    <source>
        <dbReference type="PROSITE-ProRule" id="PRU00560"/>
    </source>
</evidence>
<feature type="region of interest" description="Disordered" evidence="15">
    <location>
        <begin position="976"/>
        <end position="995"/>
    </location>
</feature>
<feature type="compositionally biased region" description="Polar residues" evidence="15">
    <location>
        <begin position="1088"/>
        <end position="1099"/>
    </location>
</feature>
<evidence type="ECO:0000313" key="18">
    <source>
        <dbReference type="EMBL" id="GAP02355.1"/>
    </source>
</evidence>
<dbReference type="HAMAP" id="MF_01451">
    <property type="entry name" value="AddA"/>
    <property type="match status" value="1"/>
</dbReference>
<gene>
    <name evidence="13 18" type="primary">addA</name>
    <name evidence="18" type="ORF">FPFC_012350</name>
</gene>
<feature type="domain" description="UvrD-like helicase C-terminal" evidence="17">
    <location>
        <begin position="518"/>
        <end position="799"/>
    </location>
</feature>
<comment type="function">
    <text evidence="13">The heterodimer acts as both an ATP-dependent DNA helicase and an ATP-dependent, dual-direction single-stranded exonuclease. Recognizes the chi site generating a DNA molecule suitable for the initiation of homologous recombination. The AddA nuclease domain is required for chi fragment generation; this subunit has the helicase and 3' -&gt; 5' nuclease activities.</text>
</comment>
<dbReference type="Gene3D" id="3.40.50.300">
    <property type="entry name" value="P-loop containing nucleotide triphosphate hydrolases"/>
    <property type="match status" value="4"/>
</dbReference>
<feature type="binding site" evidence="14">
    <location>
        <begin position="24"/>
        <end position="31"/>
    </location>
    <ligand>
        <name>ATP</name>
        <dbReference type="ChEBI" id="CHEBI:30616"/>
    </ligand>
</feature>
<keyword evidence="6 13" id="KW-0269">Exonuclease</keyword>
<evidence type="ECO:0000256" key="1">
    <source>
        <dbReference type="ARBA" id="ARBA00022722"/>
    </source>
</evidence>
<evidence type="ECO:0000256" key="2">
    <source>
        <dbReference type="ARBA" id="ARBA00022741"/>
    </source>
</evidence>
<keyword evidence="1 13" id="KW-0540">Nuclease</keyword>
<evidence type="ECO:0000256" key="7">
    <source>
        <dbReference type="ARBA" id="ARBA00022840"/>
    </source>
</evidence>
<dbReference type="InterPro" id="IPR014152">
    <property type="entry name" value="AddA"/>
</dbReference>
<keyword evidence="8 13" id="KW-0238">DNA-binding</keyword>
<dbReference type="EC" id="5.6.2.4" evidence="13"/>
<evidence type="ECO:0000256" key="4">
    <source>
        <dbReference type="ARBA" id="ARBA00022801"/>
    </source>
</evidence>
<dbReference type="GO" id="GO:0043138">
    <property type="term" value="F:3'-5' DNA helicase activity"/>
    <property type="evidence" value="ECO:0007669"/>
    <property type="project" value="UniProtKB-UniRule"/>
</dbReference>
<dbReference type="EC" id="3.1.-.-" evidence="13"/>
<dbReference type="EMBL" id="DF968063">
    <property type="protein sequence ID" value="GAP02355.1"/>
    <property type="molecule type" value="Genomic_DNA"/>
</dbReference>
<reference evidence="18 19" key="1">
    <citation type="journal article" date="2015" name="BMC Genomics">
        <title>Comparative genomics of Fructobacillus spp. and Leuconostoc spp. reveals niche-specific evolution of Fructobacillus spp.</title>
        <authorList>
            <person name="Endo A."/>
            <person name="Tanizawa Y."/>
            <person name="Tanaka N."/>
            <person name="Maeno S."/>
            <person name="Kumar H."/>
            <person name="Shiwa Y."/>
            <person name="Okada S."/>
            <person name="Yoshikawa H."/>
            <person name="Dicks L."/>
            <person name="Nakagawa J."/>
            <person name="Arita M."/>
        </authorList>
    </citation>
    <scope>NUCLEOTIDE SEQUENCE [LARGE SCALE GENOMIC DNA]</scope>
    <source>
        <strain evidence="18 19">DSM 15468</strain>
    </source>
</reference>
<dbReference type="PANTHER" id="PTHR11070:SF48">
    <property type="entry name" value="ATP-DEPENDENT HELICASE_NUCLEASE SUBUNIT A"/>
    <property type="match status" value="1"/>
</dbReference>
<comment type="catalytic activity">
    <reaction evidence="12 13">
        <text>ATP + H2O = ADP + phosphate + H(+)</text>
        <dbReference type="Rhea" id="RHEA:13065"/>
        <dbReference type="ChEBI" id="CHEBI:15377"/>
        <dbReference type="ChEBI" id="CHEBI:15378"/>
        <dbReference type="ChEBI" id="CHEBI:30616"/>
        <dbReference type="ChEBI" id="CHEBI:43474"/>
        <dbReference type="ChEBI" id="CHEBI:456216"/>
        <dbReference type="EC" id="5.6.2.4"/>
    </reaction>
</comment>
<dbReference type="PROSITE" id="PS51198">
    <property type="entry name" value="UVRD_HELICASE_ATP_BIND"/>
    <property type="match status" value="1"/>
</dbReference>
<comment type="subunit">
    <text evidence="13">Heterodimer of AddA and AddB/RexB.</text>
</comment>
<evidence type="ECO:0000256" key="6">
    <source>
        <dbReference type="ARBA" id="ARBA00022839"/>
    </source>
</evidence>
<name>A0A3F3GRS6_9LACO</name>
<protein>
    <recommendedName>
        <fullName evidence="13">ATP-dependent helicase/nuclease subunit A</fullName>
        <ecNumber evidence="13">3.1.-.-</ecNumber>
        <ecNumber evidence="13">5.6.2.4</ecNumber>
    </recommendedName>
    <alternativeName>
        <fullName evidence="13">ATP-dependent helicase/nuclease AddA</fullName>
    </alternativeName>
    <alternativeName>
        <fullName evidence="13">DNA 3'-5' helicase AddA</fullName>
    </alternativeName>
</protein>
<comment type="cofactor">
    <cofactor evidence="13">
        <name>Mg(2+)</name>
        <dbReference type="ChEBI" id="CHEBI:18420"/>
    </cofactor>
</comment>
<evidence type="ECO:0000256" key="10">
    <source>
        <dbReference type="ARBA" id="ARBA00023235"/>
    </source>
</evidence>
<dbReference type="GO" id="GO:0008408">
    <property type="term" value="F:3'-5' exonuclease activity"/>
    <property type="evidence" value="ECO:0007669"/>
    <property type="project" value="UniProtKB-UniRule"/>
</dbReference>
<feature type="region of interest" description="Disordered" evidence="15">
    <location>
        <begin position="530"/>
        <end position="553"/>
    </location>
</feature>
<comment type="similarity">
    <text evidence="13">Belongs to the helicase family. AddA subfamily.</text>
</comment>
<dbReference type="RefSeq" id="WP_059375930.1">
    <property type="nucleotide sequence ID" value="NZ_DF968063.1"/>
</dbReference>
<dbReference type="PANTHER" id="PTHR11070">
    <property type="entry name" value="UVRD / RECB / PCRA DNA HELICASE FAMILY MEMBER"/>
    <property type="match status" value="1"/>
</dbReference>
<comment type="catalytic activity">
    <reaction evidence="11 13">
        <text>Couples ATP hydrolysis with the unwinding of duplex DNA by translocating in the 3'-5' direction.</text>
        <dbReference type="EC" id="5.6.2.4"/>
    </reaction>
</comment>
<dbReference type="Pfam" id="PF13361">
    <property type="entry name" value="UvrD_C"/>
    <property type="match status" value="1"/>
</dbReference>
<dbReference type="InterPro" id="IPR014017">
    <property type="entry name" value="DNA_helicase_UvrD-like_C"/>
</dbReference>
<dbReference type="GO" id="GO:0000724">
    <property type="term" value="P:double-strand break repair via homologous recombination"/>
    <property type="evidence" value="ECO:0007669"/>
    <property type="project" value="UniProtKB-UniRule"/>
</dbReference>
<dbReference type="SUPFAM" id="SSF52540">
    <property type="entry name" value="P-loop containing nucleoside triphosphate hydrolases"/>
    <property type="match status" value="1"/>
</dbReference>
<dbReference type="InterPro" id="IPR000212">
    <property type="entry name" value="DNA_helicase_UvrD/REP"/>
</dbReference>
<keyword evidence="10 13" id="KW-0413">Isomerase</keyword>
<accession>A0A3F3GRS6</accession>
<dbReference type="PROSITE" id="PS51217">
    <property type="entry name" value="UVRD_HELICASE_CTER"/>
    <property type="match status" value="1"/>
</dbReference>
<keyword evidence="9 13" id="KW-0234">DNA repair</keyword>
<proteinExistence type="inferred from homology"/>